<evidence type="ECO:0000313" key="2">
    <source>
        <dbReference type="EMBL" id="KAL3092023.1"/>
    </source>
</evidence>
<evidence type="ECO:0000256" key="1">
    <source>
        <dbReference type="SAM" id="MobiDB-lite"/>
    </source>
</evidence>
<evidence type="ECO:0000313" key="3">
    <source>
        <dbReference type="Proteomes" id="UP001620645"/>
    </source>
</evidence>
<organism evidence="2 3">
    <name type="scientific">Heterodera schachtii</name>
    <name type="common">Sugarbeet cyst nematode worm</name>
    <name type="synonym">Tylenchus schachtii</name>
    <dbReference type="NCBI Taxonomy" id="97005"/>
    <lineage>
        <taxon>Eukaryota</taxon>
        <taxon>Metazoa</taxon>
        <taxon>Ecdysozoa</taxon>
        <taxon>Nematoda</taxon>
        <taxon>Chromadorea</taxon>
        <taxon>Rhabditida</taxon>
        <taxon>Tylenchina</taxon>
        <taxon>Tylenchomorpha</taxon>
        <taxon>Tylenchoidea</taxon>
        <taxon>Heteroderidae</taxon>
        <taxon>Heteroderinae</taxon>
        <taxon>Heterodera</taxon>
    </lineage>
</organism>
<proteinExistence type="predicted"/>
<name>A0ABD2JN49_HETSC</name>
<feature type="compositionally biased region" description="Polar residues" evidence="1">
    <location>
        <begin position="11"/>
        <end position="21"/>
    </location>
</feature>
<dbReference type="Proteomes" id="UP001620645">
    <property type="component" value="Unassembled WGS sequence"/>
</dbReference>
<protein>
    <submittedName>
        <fullName evidence="2">Uncharacterized protein</fullName>
    </submittedName>
</protein>
<comment type="caution">
    <text evidence="2">The sequence shown here is derived from an EMBL/GenBank/DDBJ whole genome shotgun (WGS) entry which is preliminary data.</text>
</comment>
<dbReference type="AlphaFoldDB" id="A0ABD2JN49"/>
<sequence>MRRLKRVPNENVPNGSTSALQSGFGEITEIEVQHESNGTTAVETTTQMPAESAPNVAQNGGAFDVERGIAKRRAAPKVEKQNLGSLAAPLNVDLEYCHLFFDQTLDHSARSELSAKISAAIISEKIEMDLVQIDFKMGKLLQTLRMTGFGLHKSVAQHKYEELKSKMERKKRGGKLGMIDVCQLWSCAEDIKKISQLMNKTISNIKKEINNAEQLLKRSKNPKCNELANIENLFEAMCSQLPHWAIEFREFVSEIHFLRINELLFVGEKAQQSEFKILTNFLERIEDESELSKMLRRMNGRAEIDQIVSVKATMNRYLMDQQHIGKLEVHNPLTMAFDIIGTSMLRTAYRGMVLFEGELALKMALLNKHYLLLAVLCGKIINYFEQQLTDDKNEDKMAKLGNYWKLFKRNLESLKHQEMDAMKQLLIKLRQLLDYLRDQFGEQKLSSKWQMIVQRMEMIFFEEFYEESAEFRKHFQRNINTAMPMLTKVFAVAEEKWGIISPHFWALEKLTNEMDEMSMTQNEQKASLLIKCPSKIIPLEMLQELDLKETDEDMQPILMISLYKELLMKQVVESNHREYSTQIDLEVMLFDYKMSINLLIEFGQNLEEKSAKFADQLNNYINEWHELTEYDIEMRELCQMHKLAHSFANNGIMIEENAEWREFIEQLVGNATGTPKEQKLIFASENDGFRWHESDCADEGVQSKLFNSLLKNPRSLYHFHFVALNMLLRGFTELRHFFCYAKDRIDTLLIKERISYYFGEALLNSLEMTHPLIMQFDVANVTNILGLFVEQLSHKTGSFQAEIVEARIYAPTFLQEMNLYAENAHADGFTAKKVEMAKEFFYQLLIETQMPDIEQSEHSIRNAFCVLYHFFECMVLEKQLIVKVMMAHCEREENVKRAIAIQRDQMRGRTMQFLLNSLASPELMMGQRIRRTKGGRTRLWKLLYNYDQKIEQNEKEMANLWETLELSDDIIIYYEDNQQLISHYENVLMSDGMNEFSRMEGKMKAEIFLFISWIYAQFSPKKPFSAKILKNVQIYLPLSVKMLDSFYDRLFDHQQIEELEQDEQELVELIMAIRGQIEQIVMGHQPTKSETELIKEWRRRNFAGVKRSKKTQQIAKAKHWAEYGAWMRQMHGQTLIKLTKMDEQFAQKLKNGKFDAVEFRQVGCAHLAMPK</sequence>
<reference evidence="2 3" key="1">
    <citation type="submission" date="2024-10" db="EMBL/GenBank/DDBJ databases">
        <authorList>
            <person name="Kim D."/>
        </authorList>
    </citation>
    <scope>NUCLEOTIDE SEQUENCE [LARGE SCALE GENOMIC DNA]</scope>
    <source>
        <strain evidence="2">Taebaek</strain>
    </source>
</reference>
<dbReference type="EMBL" id="JBICCN010000121">
    <property type="protein sequence ID" value="KAL3092023.1"/>
    <property type="molecule type" value="Genomic_DNA"/>
</dbReference>
<gene>
    <name evidence="2" type="ORF">niasHS_005973</name>
</gene>
<accession>A0ABD2JN49</accession>
<feature type="region of interest" description="Disordered" evidence="1">
    <location>
        <begin position="1"/>
        <end position="22"/>
    </location>
</feature>
<keyword evidence="3" id="KW-1185">Reference proteome</keyword>